<evidence type="ECO:0000313" key="1">
    <source>
        <dbReference type="EMBL" id="OEF90903.1"/>
    </source>
</evidence>
<comment type="caution">
    <text evidence="1">The sequence shown here is derived from an EMBL/GenBank/DDBJ whole genome shotgun (WGS) entry which is preliminary data.</text>
</comment>
<dbReference type="EMBL" id="AJZD02000244">
    <property type="protein sequence ID" value="OEF90903.1"/>
    <property type="molecule type" value="Genomic_DNA"/>
</dbReference>
<name>A0A1E5FLC6_VIBSP</name>
<sequence length="99" mass="11157">MKEIAFSKCQSFELSKLLQDSGYLSKNRDMCVRYYKGQGDSTFIHHSLNIIRATKSTEGSKFVRQMLGEPNGKASPSQECSYDTWFLNGYQGKAGSKVD</sequence>
<proteinExistence type="predicted"/>
<reference evidence="1 2" key="1">
    <citation type="journal article" date="2012" name="Science">
        <title>Ecological populations of bacteria act as socially cohesive units of antibiotic production and resistance.</title>
        <authorList>
            <person name="Cordero O.X."/>
            <person name="Wildschutte H."/>
            <person name="Kirkup B."/>
            <person name="Proehl S."/>
            <person name="Ngo L."/>
            <person name="Hussain F."/>
            <person name="Le Roux F."/>
            <person name="Mincer T."/>
            <person name="Polz M.F."/>
        </authorList>
    </citation>
    <scope>NUCLEOTIDE SEQUENCE [LARGE SCALE GENOMIC DNA]</scope>
    <source>
        <strain evidence="1 2">12E03</strain>
    </source>
</reference>
<organism evidence="1 2">
    <name type="scientific">Vibrio splendidus 12E03</name>
    <dbReference type="NCBI Taxonomy" id="1191305"/>
    <lineage>
        <taxon>Bacteria</taxon>
        <taxon>Pseudomonadati</taxon>
        <taxon>Pseudomonadota</taxon>
        <taxon>Gammaproteobacteria</taxon>
        <taxon>Vibrionales</taxon>
        <taxon>Vibrionaceae</taxon>
        <taxon>Vibrio</taxon>
    </lineage>
</organism>
<dbReference type="Proteomes" id="UP000094802">
    <property type="component" value="Unassembled WGS sequence"/>
</dbReference>
<dbReference type="AlphaFoldDB" id="A0A1E5FLC6"/>
<dbReference type="RefSeq" id="WP_019820673.1">
    <property type="nucleotide sequence ID" value="NZ_AJZD02000244.1"/>
</dbReference>
<dbReference type="OrthoDB" id="9958055at2"/>
<accession>A0A1E5FLC6</accession>
<gene>
    <name evidence="1" type="ORF">A142_22940</name>
</gene>
<protein>
    <submittedName>
        <fullName evidence="1">Uncharacterized protein</fullName>
    </submittedName>
</protein>
<evidence type="ECO:0000313" key="2">
    <source>
        <dbReference type="Proteomes" id="UP000094802"/>
    </source>
</evidence>